<comment type="catalytic activity">
    <reaction evidence="6">
        <text>RX + glutathione = an S-substituted glutathione + a halide anion + H(+)</text>
        <dbReference type="Rhea" id="RHEA:16437"/>
        <dbReference type="ChEBI" id="CHEBI:15378"/>
        <dbReference type="ChEBI" id="CHEBI:16042"/>
        <dbReference type="ChEBI" id="CHEBI:17792"/>
        <dbReference type="ChEBI" id="CHEBI:57925"/>
        <dbReference type="ChEBI" id="CHEBI:90779"/>
        <dbReference type="EC" id="2.5.1.18"/>
    </reaction>
</comment>
<reference evidence="9" key="1">
    <citation type="submission" date="2010-08" db="EMBL/GenBank/DDBJ databases">
        <authorList>
            <person name="Lee J.-S."/>
        </authorList>
    </citation>
    <scope>NUCLEOTIDE SEQUENCE</scope>
</reference>
<feature type="domain" description="GST N-terminal" evidence="7">
    <location>
        <begin position="1"/>
        <end position="83"/>
    </location>
</feature>
<dbReference type="InterPro" id="IPR036249">
    <property type="entry name" value="Thioredoxin-like_sf"/>
</dbReference>
<proteinExistence type="evidence at transcript level"/>
<keyword evidence="5 9" id="KW-0808">Transferase</keyword>
<evidence type="ECO:0000259" key="8">
    <source>
        <dbReference type="PROSITE" id="PS50405"/>
    </source>
</evidence>
<evidence type="ECO:0000256" key="1">
    <source>
        <dbReference type="ARBA" id="ARBA00003701"/>
    </source>
</evidence>
<comment type="similarity">
    <text evidence="2">Belongs to the GST superfamily. Mu family.</text>
</comment>
<evidence type="ECO:0000256" key="2">
    <source>
        <dbReference type="ARBA" id="ARBA00005861"/>
    </source>
</evidence>
<dbReference type="PROSITE" id="PS50404">
    <property type="entry name" value="GST_NTER"/>
    <property type="match status" value="1"/>
</dbReference>
<feature type="domain" description="GST C-terminal" evidence="8">
    <location>
        <begin position="85"/>
        <end position="205"/>
    </location>
</feature>
<dbReference type="InterPro" id="IPR040079">
    <property type="entry name" value="Glutathione_S-Trfase"/>
</dbReference>
<accession>H2B645</accession>
<dbReference type="InterPro" id="IPR036282">
    <property type="entry name" value="Glutathione-S-Trfase_C_sf"/>
</dbReference>
<dbReference type="SFLD" id="SFLDS00019">
    <property type="entry name" value="Glutathione_Transferase_(cytos"/>
    <property type="match status" value="1"/>
</dbReference>
<dbReference type="SFLD" id="SFLDG00363">
    <property type="entry name" value="AMPS_(cytGST):_Alpha-__Mu-__Pi"/>
    <property type="match status" value="1"/>
</dbReference>
<dbReference type="SUPFAM" id="SSF47616">
    <property type="entry name" value="GST C-terminal domain-like"/>
    <property type="match status" value="1"/>
</dbReference>
<dbReference type="EMBL" id="KF516607">
    <property type="protein sequence ID" value="AII16511.1"/>
    <property type="molecule type" value="mRNA"/>
</dbReference>
<dbReference type="SUPFAM" id="SSF52833">
    <property type="entry name" value="Thioredoxin-like"/>
    <property type="match status" value="1"/>
</dbReference>
<dbReference type="Gene3D" id="1.20.1050.130">
    <property type="match status" value="1"/>
</dbReference>
<dbReference type="Pfam" id="PF02798">
    <property type="entry name" value="GST_N"/>
    <property type="match status" value="1"/>
</dbReference>
<dbReference type="GO" id="GO:0004364">
    <property type="term" value="F:glutathione transferase activity"/>
    <property type="evidence" value="ECO:0007669"/>
    <property type="project" value="UniProtKB-EC"/>
</dbReference>
<dbReference type="InterPro" id="IPR050213">
    <property type="entry name" value="GST_superfamily"/>
</dbReference>
<dbReference type="PROSITE" id="PS50405">
    <property type="entry name" value="GST_CTER"/>
    <property type="match status" value="1"/>
</dbReference>
<evidence type="ECO:0000256" key="6">
    <source>
        <dbReference type="ARBA" id="ARBA00047960"/>
    </source>
</evidence>
<evidence type="ECO:0000256" key="4">
    <source>
        <dbReference type="ARBA" id="ARBA00012452"/>
    </source>
</evidence>
<reference evidence="9" key="2">
    <citation type="journal article" date="2012" name="Comp. Biochem. Physiol., Part A Mol. Integr. Physiol.">
        <title>Effect of culture density and antioxidants on naupliar production and gene expression of the cyclopoid copepod, Paracyclopina nana.</title>
        <authorList>
            <person name="Lee K.W."/>
            <person name="Rhee J.S."/>
            <person name="Han J."/>
            <person name="Park H.G."/>
            <person name="Lee J.S."/>
        </authorList>
    </citation>
    <scope>NUCLEOTIDE SEQUENCE</scope>
</reference>
<evidence type="ECO:0000313" key="10">
    <source>
        <dbReference type="EMBL" id="AII16511.1"/>
    </source>
</evidence>
<dbReference type="EC" id="2.5.1.18" evidence="4"/>
<comment type="subunit">
    <text evidence="3">Homodimer.</text>
</comment>
<dbReference type="GO" id="GO:0006749">
    <property type="term" value="P:glutathione metabolic process"/>
    <property type="evidence" value="ECO:0007669"/>
    <property type="project" value="TreeGrafter"/>
</dbReference>
<dbReference type="InterPro" id="IPR004046">
    <property type="entry name" value="GST_C"/>
</dbReference>
<dbReference type="EMBL" id="HQ115574">
    <property type="protein sequence ID" value="ADV59553.1"/>
    <property type="molecule type" value="mRNA"/>
</dbReference>
<protein>
    <recommendedName>
        <fullName evidence="4">glutathione transferase</fullName>
        <ecNumber evidence="4">2.5.1.18</ecNumber>
    </recommendedName>
</protein>
<organism evidence="9">
    <name type="scientific">Paracyclopina nana</name>
    <name type="common">Marine copepod</name>
    <dbReference type="NCBI Taxonomy" id="565004"/>
    <lineage>
        <taxon>Eukaryota</taxon>
        <taxon>Metazoa</taxon>
        <taxon>Ecdysozoa</taxon>
        <taxon>Arthropoda</taxon>
        <taxon>Crustacea</taxon>
        <taxon>Multicrustacea</taxon>
        <taxon>Hexanauplia</taxon>
        <taxon>Copepoda</taxon>
        <taxon>Cyclopoida</taxon>
        <taxon>Cyclopettidae</taxon>
        <taxon>Paracyclopina</taxon>
    </lineage>
</organism>
<evidence type="ECO:0000256" key="3">
    <source>
        <dbReference type="ARBA" id="ARBA00011738"/>
    </source>
</evidence>
<evidence type="ECO:0000313" key="9">
    <source>
        <dbReference type="EMBL" id="ADV59553.1"/>
    </source>
</evidence>
<dbReference type="PANTHER" id="PTHR11571">
    <property type="entry name" value="GLUTATHIONE S-TRANSFERASE"/>
    <property type="match status" value="1"/>
</dbReference>
<dbReference type="InterPro" id="IPR004045">
    <property type="entry name" value="Glutathione_S-Trfase_N"/>
</dbReference>
<sequence>MAPRFGYWNLQGLGQASRLLLAFTGTEHEDEVLDIAHREVWMDKKFNLGLDFPNLPYYIDQDVKLTQSNAILRYLGRKNNLYGKNAIEAGTIDMLIDEAQDIKMALIKTATSPDFENVKGDHIKAMEQKLKIVSDFLGNKKFFMGDEVTIGDFAMIDALSWHQIFDADLMGKFPNLVAFIDNFKALDKIKAFYEGPKHFKLVLPPMFPWHGQ</sequence>
<evidence type="ECO:0000259" key="7">
    <source>
        <dbReference type="PROSITE" id="PS50404"/>
    </source>
</evidence>
<evidence type="ECO:0000256" key="5">
    <source>
        <dbReference type="ARBA" id="ARBA00022679"/>
    </source>
</evidence>
<comment type="function">
    <text evidence="1">Conjugation of reduced glutathione to a wide number of exogenous and endogenous hydrophobic electrophiles.</text>
</comment>
<dbReference type="PANTHER" id="PTHR11571:SF222">
    <property type="entry name" value="GLUTATHIONE TRANSFERASE"/>
    <property type="match status" value="1"/>
</dbReference>
<name>H2B645_PARNA</name>
<dbReference type="InterPro" id="IPR010987">
    <property type="entry name" value="Glutathione-S-Trfase_C-like"/>
</dbReference>
<dbReference type="GO" id="GO:0042178">
    <property type="term" value="P:xenobiotic catabolic process"/>
    <property type="evidence" value="ECO:0007669"/>
    <property type="project" value="UniProtKB-ARBA"/>
</dbReference>
<dbReference type="AlphaFoldDB" id="H2B645"/>
<dbReference type="Pfam" id="PF00043">
    <property type="entry name" value="GST_C"/>
    <property type="match status" value="1"/>
</dbReference>
<dbReference type="SFLD" id="SFLDG01205">
    <property type="entry name" value="AMPS.1"/>
    <property type="match status" value="1"/>
</dbReference>
<dbReference type="FunFam" id="1.20.1050.10:FF:000101">
    <property type="entry name" value="Glutathione S-transferase Mu 4"/>
    <property type="match status" value="1"/>
</dbReference>
<reference evidence="10" key="3">
    <citation type="submission" date="2013-08" db="EMBL/GenBank/DDBJ databases">
        <title>Paracyclopina nana immune related genes.</title>
        <authorList>
            <person name="Kim B.-M."/>
            <person name="Rhee J.-S."/>
            <person name="Lee J.-S."/>
        </authorList>
    </citation>
    <scope>NUCLEOTIDE SEQUENCE</scope>
</reference>